<evidence type="ECO:0000256" key="1">
    <source>
        <dbReference type="SAM" id="MobiDB-lite"/>
    </source>
</evidence>
<feature type="region of interest" description="Disordered" evidence="1">
    <location>
        <begin position="106"/>
        <end position="135"/>
    </location>
</feature>
<feature type="compositionally biased region" description="Basic and acidic residues" evidence="1">
    <location>
        <begin position="157"/>
        <end position="170"/>
    </location>
</feature>
<evidence type="ECO:0000313" key="3">
    <source>
        <dbReference type="EMBL" id="ETW78625.1"/>
    </source>
</evidence>
<proteinExistence type="predicted"/>
<feature type="region of interest" description="Disordered" evidence="1">
    <location>
        <begin position="149"/>
        <end position="197"/>
    </location>
</feature>
<evidence type="ECO:0000256" key="2">
    <source>
        <dbReference type="SAM" id="SignalP"/>
    </source>
</evidence>
<dbReference type="GeneID" id="20665961"/>
<keyword evidence="4" id="KW-1185">Reference proteome</keyword>
<accession>W4JZV9</accession>
<dbReference type="RefSeq" id="XP_009548951.1">
    <property type="nucleotide sequence ID" value="XM_009550656.1"/>
</dbReference>
<organism evidence="3 4">
    <name type="scientific">Heterobasidion irregulare (strain TC 32-1)</name>
    <dbReference type="NCBI Taxonomy" id="747525"/>
    <lineage>
        <taxon>Eukaryota</taxon>
        <taxon>Fungi</taxon>
        <taxon>Dikarya</taxon>
        <taxon>Basidiomycota</taxon>
        <taxon>Agaricomycotina</taxon>
        <taxon>Agaricomycetes</taxon>
        <taxon>Russulales</taxon>
        <taxon>Bondarzewiaceae</taxon>
        <taxon>Heterobasidion</taxon>
        <taxon>Heterobasidion annosum species complex</taxon>
    </lineage>
</organism>
<evidence type="ECO:0000313" key="4">
    <source>
        <dbReference type="Proteomes" id="UP000030671"/>
    </source>
</evidence>
<feature type="compositionally biased region" description="Pro residues" evidence="1">
    <location>
        <begin position="179"/>
        <end position="188"/>
    </location>
</feature>
<dbReference type="EMBL" id="KI925461">
    <property type="protein sequence ID" value="ETW78625.1"/>
    <property type="molecule type" value="Genomic_DNA"/>
</dbReference>
<feature type="chain" id="PRO_5004843927" evidence="2">
    <location>
        <begin position="23"/>
        <end position="197"/>
    </location>
</feature>
<dbReference type="Proteomes" id="UP000030671">
    <property type="component" value="Unassembled WGS sequence"/>
</dbReference>
<gene>
    <name evidence="3" type="ORF">HETIRDRAFT_104008</name>
</gene>
<keyword evidence="2" id="KW-0732">Signal</keyword>
<sequence length="197" mass="21373">MVGVVFVTVFLVVPSSPSRVIALAAQTMQGQSGASGSGEHPQYEELLYYTPLIQQPTIAAVPSPVFHGTYEASLVIAAVTGSMDVVAPSRKWKKEREVRLSPAPYAMRSAGARTSPERDSGYSREGLGTGRPESVEPVRVFLKKIRDDWPAATREASTTRETPEWTDTPRGRKFRTPSVPGPALPAPNSPQRQTVAR</sequence>
<reference evidence="3 4" key="1">
    <citation type="journal article" date="2012" name="New Phytol.">
        <title>Insight into trade-off between wood decay and parasitism from the genome of a fungal forest pathogen.</title>
        <authorList>
            <person name="Olson A."/>
            <person name="Aerts A."/>
            <person name="Asiegbu F."/>
            <person name="Belbahri L."/>
            <person name="Bouzid O."/>
            <person name="Broberg A."/>
            <person name="Canback B."/>
            <person name="Coutinho P.M."/>
            <person name="Cullen D."/>
            <person name="Dalman K."/>
            <person name="Deflorio G."/>
            <person name="van Diepen L.T."/>
            <person name="Dunand C."/>
            <person name="Duplessis S."/>
            <person name="Durling M."/>
            <person name="Gonthier P."/>
            <person name="Grimwood J."/>
            <person name="Fossdal C.G."/>
            <person name="Hansson D."/>
            <person name="Henrissat B."/>
            <person name="Hietala A."/>
            <person name="Himmelstrand K."/>
            <person name="Hoffmeister D."/>
            <person name="Hogberg N."/>
            <person name="James T.Y."/>
            <person name="Karlsson M."/>
            <person name="Kohler A."/>
            <person name="Kues U."/>
            <person name="Lee Y.H."/>
            <person name="Lin Y.C."/>
            <person name="Lind M."/>
            <person name="Lindquist E."/>
            <person name="Lombard V."/>
            <person name="Lucas S."/>
            <person name="Lunden K."/>
            <person name="Morin E."/>
            <person name="Murat C."/>
            <person name="Park J."/>
            <person name="Raffaello T."/>
            <person name="Rouze P."/>
            <person name="Salamov A."/>
            <person name="Schmutz J."/>
            <person name="Solheim H."/>
            <person name="Stahlberg J."/>
            <person name="Velez H."/>
            <person name="de Vries R.P."/>
            <person name="Wiebenga A."/>
            <person name="Woodward S."/>
            <person name="Yakovlev I."/>
            <person name="Garbelotto M."/>
            <person name="Martin F."/>
            <person name="Grigoriev I.V."/>
            <person name="Stenlid J."/>
        </authorList>
    </citation>
    <scope>NUCLEOTIDE SEQUENCE [LARGE SCALE GENOMIC DNA]</scope>
    <source>
        <strain evidence="3 4">TC 32-1</strain>
    </source>
</reference>
<dbReference type="HOGENOM" id="CLU_1384328_0_0_1"/>
<feature type="signal peptide" evidence="2">
    <location>
        <begin position="1"/>
        <end position="22"/>
    </location>
</feature>
<dbReference type="KEGG" id="hir:HETIRDRAFT_104008"/>
<dbReference type="AlphaFoldDB" id="W4JZV9"/>
<dbReference type="InParanoid" id="W4JZV9"/>
<protein>
    <submittedName>
        <fullName evidence="3">Uncharacterized protein</fullName>
    </submittedName>
</protein>
<name>W4JZV9_HETIT</name>